<dbReference type="Proteomes" id="UP000423257">
    <property type="component" value="Unassembled WGS sequence"/>
</dbReference>
<evidence type="ECO:0000313" key="2">
    <source>
        <dbReference type="Proteomes" id="UP000423257"/>
    </source>
</evidence>
<protein>
    <submittedName>
        <fullName evidence="1">Uncharacterized protein</fullName>
    </submittedName>
</protein>
<proteinExistence type="predicted"/>
<accession>A0A6H9RTZ7</accession>
<sequence>MQVPPGTVSLVAEQTYQTFPSGLSAPQAFKIRPPALTAVTVTTPTDTSVKFEGDGYTGSTVE</sequence>
<dbReference type="EMBL" id="VZPQ01000516">
    <property type="protein sequence ID" value="KAB0545179.1"/>
    <property type="molecule type" value="Genomic_DNA"/>
</dbReference>
<evidence type="ECO:0000313" key="1">
    <source>
        <dbReference type="EMBL" id="KAB0545179.1"/>
    </source>
</evidence>
<organism evidence="1 2">
    <name type="scientific">Pseudomonas palleroniana</name>
    <dbReference type="NCBI Taxonomy" id="191390"/>
    <lineage>
        <taxon>Bacteria</taxon>
        <taxon>Pseudomonadati</taxon>
        <taxon>Pseudomonadota</taxon>
        <taxon>Gammaproteobacteria</taxon>
        <taxon>Pseudomonadales</taxon>
        <taxon>Pseudomonadaceae</taxon>
        <taxon>Pseudomonas</taxon>
    </lineage>
</organism>
<name>A0A6H9RTZ7_9PSED</name>
<comment type="caution">
    <text evidence="1">The sequence shown here is derived from an EMBL/GenBank/DDBJ whole genome shotgun (WGS) entry which is preliminary data.</text>
</comment>
<dbReference type="AlphaFoldDB" id="A0A6H9RTZ7"/>
<feature type="non-terminal residue" evidence="1">
    <location>
        <position position="62"/>
    </location>
</feature>
<gene>
    <name evidence="1" type="ORF">F7R03_30710</name>
</gene>
<reference evidence="1 2" key="1">
    <citation type="submission" date="2019-09" db="EMBL/GenBank/DDBJ databases">
        <title>Draft genome sequences of 48 bacterial type strains from the CCUG.</title>
        <authorList>
            <person name="Tunovic T."/>
            <person name="Pineiro-Iglesias B."/>
            <person name="Unosson C."/>
            <person name="Inganas E."/>
            <person name="Ohlen M."/>
            <person name="Cardew S."/>
            <person name="Jensie-Markopoulos S."/>
            <person name="Salva-Serra F."/>
            <person name="Jaen-Luchoro D."/>
            <person name="Karlsson R."/>
            <person name="Svensson-Stadler L."/>
            <person name="Chun J."/>
            <person name="Moore E."/>
        </authorList>
    </citation>
    <scope>NUCLEOTIDE SEQUENCE [LARGE SCALE GENOMIC DNA]</scope>
    <source>
        <strain evidence="1 2">CCUG 51524</strain>
    </source>
</reference>